<dbReference type="Gene3D" id="3.40.30.10">
    <property type="entry name" value="Glutaredoxin"/>
    <property type="match status" value="1"/>
</dbReference>
<dbReference type="PANTHER" id="PTHR10438">
    <property type="entry name" value="THIOREDOXIN"/>
    <property type="match status" value="1"/>
</dbReference>
<dbReference type="PROSITE" id="PS00194">
    <property type="entry name" value="THIOREDOXIN_1"/>
    <property type="match status" value="1"/>
</dbReference>
<sequence>MADDLYKRPKSMEEFEQILAEAKTSDKLYVLQFSASWCGPCNAIEGDLEDLTKELKDTVQFVFVDADDVEEAQEQWEIVNMPTFVALKKGEKQELYSGNKMEKIKEYVAKHAA</sequence>
<dbReference type="InterPro" id="IPR036249">
    <property type="entry name" value="Thioredoxin-like_sf"/>
</dbReference>
<dbReference type="EMBL" id="HBIQ01026634">
    <property type="protein sequence ID" value="CAE0539373.1"/>
    <property type="molecule type" value="Transcribed_RNA"/>
</dbReference>
<evidence type="ECO:0000259" key="1">
    <source>
        <dbReference type="PROSITE" id="PS51352"/>
    </source>
</evidence>
<dbReference type="Pfam" id="PF00085">
    <property type="entry name" value="Thioredoxin"/>
    <property type="match status" value="1"/>
</dbReference>
<dbReference type="PANTHER" id="PTHR10438:SF468">
    <property type="entry name" value="THIOREDOXIN-1-RELATED"/>
    <property type="match status" value="1"/>
</dbReference>
<reference evidence="2" key="1">
    <citation type="submission" date="2021-01" db="EMBL/GenBank/DDBJ databases">
        <authorList>
            <person name="Corre E."/>
            <person name="Pelletier E."/>
            <person name="Niang G."/>
            <person name="Scheremetjew M."/>
            <person name="Finn R."/>
            <person name="Kale V."/>
            <person name="Holt S."/>
            <person name="Cochrane G."/>
            <person name="Meng A."/>
            <person name="Brown T."/>
            <person name="Cohen L."/>
        </authorList>
    </citation>
    <scope>NUCLEOTIDE SEQUENCE</scope>
    <source>
        <strain evidence="2">SPMC142</strain>
    </source>
</reference>
<dbReference type="SUPFAM" id="SSF52833">
    <property type="entry name" value="Thioredoxin-like"/>
    <property type="match status" value="1"/>
</dbReference>
<dbReference type="CDD" id="cd02947">
    <property type="entry name" value="TRX_family"/>
    <property type="match status" value="1"/>
</dbReference>
<feature type="domain" description="Thioredoxin" evidence="1">
    <location>
        <begin position="1"/>
        <end position="113"/>
    </location>
</feature>
<organism evidence="2">
    <name type="scientific">Strombidinopsis acuminata</name>
    <dbReference type="NCBI Taxonomy" id="141414"/>
    <lineage>
        <taxon>Eukaryota</taxon>
        <taxon>Sar</taxon>
        <taxon>Alveolata</taxon>
        <taxon>Ciliophora</taxon>
        <taxon>Intramacronucleata</taxon>
        <taxon>Spirotrichea</taxon>
        <taxon>Choreotrichia</taxon>
        <taxon>Choreotrichida</taxon>
        <taxon>Strombidinopsidae</taxon>
        <taxon>Strombidinopsis</taxon>
    </lineage>
</organism>
<dbReference type="AlphaFoldDB" id="A0A7S3RZY4"/>
<gene>
    <name evidence="2" type="ORF">SACU0126_LOCUS8754</name>
</gene>
<accession>A0A7S3RZY4</accession>
<name>A0A7S3RZY4_9SPIT</name>
<dbReference type="PROSITE" id="PS51352">
    <property type="entry name" value="THIOREDOXIN_2"/>
    <property type="match status" value="1"/>
</dbReference>
<dbReference type="InterPro" id="IPR013766">
    <property type="entry name" value="Thioredoxin_domain"/>
</dbReference>
<evidence type="ECO:0000313" key="2">
    <source>
        <dbReference type="EMBL" id="CAE0539373.1"/>
    </source>
</evidence>
<dbReference type="InterPro" id="IPR050620">
    <property type="entry name" value="Thioredoxin_H-type-like"/>
</dbReference>
<protein>
    <recommendedName>
        <fullName evidence="1">Thioredoxin domain-containing protein</fullName>
    </recommendedName>
</protein>
<proteinExistence type="predicted"/>
<dbReference type="InterPro" id="IPR017937">
    <property type="entry name" value="Thioredoxin_CS"/>
</dbReference>